<organism evidence="2 3">
    <name type="scientific">Cinara cedri</name>
    <dbReference type="NCBI Taxonomy" id="506608"/>
    <lineage>
        <taxon>Eukaryota</taxon>
        <taxon>Metazoa</taxon>
        <taxon>Ecdysozoa</taxon>
        <taxon>Arthropoda</taxon>
        <taxon>Hexapoda</taxon>
        <taxon>Insecta</taxon>
        <taxon>Pterygota</taxon>
        <taxon>Neoptera</taxon>
        <taxon>Paraneoptera</taxon>
        <taxon>Hemiptera</taxon>
        <taxon>Sternorrhyncha</taxon>
        <taxon>Aphidomorpha</taxon>
        <taxon>Aphidoidea</taxon>
        <taxon>Aphididae</taxon>
        <taxon>Lachninae</taxon>
        <taxon>Cinara</taxon>
    </lineage>
</organism>
<dbReference type="AlphaFoldDB" id="A0A5E4NJ91"/>
<protein>
    <submittedName>
        <fullName evidence="2">Uncharacterized protein</fullName>
    </submittedName>
</protein>
<name>A0A5E4NJ91_9HEMI</name>
<dbReference type="Proteomes" id="UP000325440">
    <property type="component" value="Unassembled WGS sequence"/>
</dbReference>
<keyword evidence="3" id="KW-1185">Reference proteome</keyword>
<accession>A0A5E4NJ91</accession>
<keyword evidence="1" id="KW-0812">Transmembrane</keyword>
<evidence type="ECO:0000256" key="1">
    <source>
        <dbReference type="SAM" id="Phobius"/>
    </source>
</evidence>
<sequence>MVIISLNYEVLFISIICMVIINLANTKINIDFDLPKKYEISYKEYYFRSLVRFDQKKLDPIDFFMAFYNADSFRIPRVRDASQSQYEHYVTNFTTHITGFLLFNYNQIGIKLLDVIKILPTDDDRSLRTHYSEFHKFKTRKEFSEIEFRFVELIILKNILNLFGFSVTDYDRELKSELKNQKDSKKTIKTVKEFYLELKLEYKIEMSTKFIGIATKKQFEDIGRCDMDPVTKNECNQVANNIMSEERMRCIQSEFILKGESYFHYLLRMTFYASRIHYPLRFAQREFGEFLGDLGEDSIAHLEAIKIKQPLNLINENQ</sequence>
<feature type="transmembrane region" description="Helical" evidence="1">
    <location>
        <begin position="6"/>
        <end position="24"/>
    </location>
</feature>
<keyword evidence="1" id="KW-1133">Transmembrane helix</keyword>
<evidence type="ECO:0000313" key="2">
    <source>
        <dbReference type="EMBL" id="VVC44869.1"/>
    </source>
</evidence>
<keyword evidence="1" id="KW-0472">Membrane</keyword>
<dbReference type="EMBL" id="CABPRJ010002389">
    <property type="protein sequence ID" value="VVC44869.1"/>
    <property type="molecule type" value="Genomic_DNA"/>
</dbReference>
<proteinExistence type="predicted"/>
<evidence type="ECO:0000313" key="3">
    <source>
        <dbReference type="Proteomes" id="UP000325440"/>
    </source>
</evidence>
<reference evidence="2 3" key="1">
    <citation type="submission" date="2019-08" db="EMBL/GenBank/DDBJ databases">
        <authorList>
            <person name="Alioto T."/>
            <person name="Alioto T."/>
            <person name="Gomez Garrido J."/>
        </authorList>
    </citation>
    <scope>NUCLEOTIDE SEQUENCE [LARGE SCALE GENOMIC DNA]</scope>
</reference>
<gene>
    <name evidence="2" type="ORF">CINCED_3A005243</name>
</gene>